<feature type="region of interest" description="Disordered" evidence="10">
    <location>
        <begin position="1710"/>
        <end position="1733"/>
    </location>
</feature>
<evidence type="ECO:0000313" key="16">
    <source>
        <dbReference type="Proteomes" id="UP001142055"/>
    </source>
</evidence>
<evidence type="ECO:0000313" key="15">
    <source>
        <dbReference type="EMBL" id="KAJ6219219.1"/>
    </source>
</evidence>
<feature type="compositionally biased region" description="Polar residues" evidence="10">
    <location>
        <begin position="1249"/>
        <end position="1263"/>
    </location>
</feature>
<feature type="domain" description="FYVE-type" evidence="14">
    <location>
        <begin position="2509"/>
        <end position="2568"/>
    </location>
</feature>
<proteinExistence type="predicted"/>
<feature type="domain" description="DH" evidence="13">
    <location>
        <begin position="2804"/>
        <end position="2986"/>
    </location>
</feature>
<dbReference type="SUPFAM" id="SSF50729">
    <property type="entry name" value="PH domain-like"/>
    <property type="match status" value="4"/>
</dbReference>
<dbReference type="OMA" id="HERFFIL"/>
<evidence type="ECO:0000259" key="13">
    <source>
        <dbReference type="PROSITE" id="PS50010"/>
    </source>
</evidence>
<dbReference type="InterPro" id="IPR000306">
    <property type="entry name" value="Znf_FYVE"/>
</dbReference>
<keyword evidence="16" id="KW-1185">Reference proteome</keyword>
<feature type="region of interest" description="Disordered" evidence="10">
    <location>
        <begin position="747"/>
        <end position="772"/>
    </location>
</feature>
<evidence type="ECO:0000259" key="14">
    <source>
        <dbReference type="PROSITE" id="PS50178"/>
    </source>
</evidence>
<feature type="region of interest" description="Disordered" evidence="10">
    <location>
        <begin position="158"/>
        <end position="213"/>
    </location>
</feature>
<evidence type="ECO:0000256" key="9">
    <source>
        <dbReference type="SAM" id="Coils"/>
    </source>
</evidence>
<accession>A0A9Q0RLY5</accession>
<dbReference type="InterPro" id="IPR017455">
    <property type="entry name" value="Znf_FYVE-rel"/>
</dbReference>
<evidence type="ECO:0000256" key="7">
    <source>
        <dbReference type="ARBA" id="ARBA00023212"/>
    </source>
</evidence>
<feature type="region of interest" description="Disordered" evidence="10">
    <location>
        <begin position="523"/>
        <end position="588"/>
    </location>
</feature>
<dbReference type="GO" id="GO:0008270">
    <property type="term" value="F:zinc ion binding"/>
    <property type="evidence" value="ECO:0007669"/>
    <property type="project" value="UniProtKB-KW"/>
</dbReference>
<dbReference type="InterPro" id="IPR035899">
    <property type="entry name" value="DBL_dom_sf"/>
</dbReference>
<feature type="compositionally biased region" description="Polar residues" evidence="10">
    <location>
        <begin position="339"/>
        <end position="348"/>
    </location>
</feature>
<dbReference type="InterPro" id="IPR000219">
    <property type="entry name" value="DH_dom"/>
</dbReference>
<dbReference type="Pfam" id="PF01363">
    <property type="entry name" value="FYVE"/>
    <property type="match status" value="2"/>
</dbReference>
<feature type="region of interest" description="Disordered" evidence="10">
    <location>
        <begin position="1238"/>
        <end position="1286"/>
    </location>
</feature>
<evidence type="ECO:0000256" key="6">
    <source>
        <dbReference type="ARBA" id="ARBA00022833"/>
    </source>
</evidence>
<dbReference type="Gene3D" id="1.20.900.10">
    <property type="entry name" value="Dbl homology (DH) domain"/>
    <property type="match status" value="2"/>
</dbReference>
<feature type="transmembrane region" description="Helical" evidence="11">
    <location>
        <begin position="296"/>
        <end position="314"/>
    </location>
</feature>
<feature type="compositionally biased region" description="Polar residues" evidence="10">
    <location>
        <begin position="1965"/>
        <end position="1975"/>
    </location>
</feature>
<keyword evidence="4" id="KW-0479">Metal-binding</keyword>
<dbReference type="Gene3D" id="3.30.40.10">
    <property type="entry name" value="Zinc/RING finger domain, C3HC4 (zinc finger)"/>
    <property type="match status" value="2"/>
</dbReference>
<evidence type="ECO:0000256" key="5">
    <source>
        <dbReference type="ARBA" id="ARBA00022771"/>
    </source>
</evidence>
<feature type="coiled-coil region" evidence="9">
    <location>
        <begin position="863"/>
        <end position="890"/>
    </location>
</feature>
<feature type="domain" description="PH" evidence="12">
    <location>
        <begin position="3335"/>
        <end position="3432"/>
    </location>
</feature>
<dbReference type="PANTHER" id="PTHR12673:SF267">
    <property type="entry name" value="PROTEIN CBG10230"/>
    <property type="match status" value="1"/>
</dbReference>
<dbReference type="GO" id="GO:0005085">
    <property type="term" value="F:guanyl-nucleotide exchange factor activity"/>
    <property type="evidence" value="ECO:0007669"/>
    <property type="project" value="UniProtKB-KW"/>
</dbReference>
<dbReference type="GO" id="GO:0005737">
    <property type="term" value="C:cytoplasm"/>
    <property type="evidence" value="ECO:0007669"/>
    <property type="project" value="TreeGrafter"/>
</dbReference>
<dbReference type="SMART" id="SM00325">
    <property type="entry name" value="RhoGEF"/>
    <property type="match status" value="2"/>
</dbReference>
<name>A0A9Q0RLY5_BLOTA</name>
<feature type="compositionally biased region" description="Pro residues" evidence="10">
    <location>
        <begin position="1558"/>
        <end position="1568"/>
    </location>
</feature>
<organism evidence="15 16">
    <name type="scientific">Blomia tropicalis</name>
    <name type="common">Mite</name>
    <dbReference type="NCBI Taxonomy" id="40697"/>
    <lineage>
        <taxon>Eukaryota</taxon>
        <taxon>Metazoa</taxon>
        <taxon>Ecdysozoa</taxon>
        <taxon>Arthropoda</taxon>
        <taxon>Chelicerata</taxon>
        <taxon>Arachnida</taxon>
        <taxon>Acari</taxon>
        <taxon>Acariformes</taxon>
        <taxon>Sarcoptiformes</taxon>
        <taxon>Astigmata</taxon>
        <taxon>Glycyphagoidea</taxon>
        <taxon>Echimyopodidae</taxon>
        <taxon>Blomia</taxon>
    </lineage>
</organism>
<feature type="region of interest" description="Disordered" evidence="10">
    <location>
        <begin position="1508"/>
        <end position="1530"/>
    </location>
</feature>
<keyword evidence="3" id="KW-0344">Guanine-nucleotide releasing factor</keyword>
<dbReference type="GO" id="GO:0005856">
    <property type="term" value="C:cytoskeleton"/>
    <property type="evidence" value="ECO:0007669"/>
    <property type="project" value="UniProtKB-SubCell"/>
</dbReference>
<evidence type="ECO:0000256" key="4">
    <source>
        <dbReference type="ARBA" id="ARBA00022723"/>
    </source>
</evidence>
<dbReference type="CDD" id="cd00160">
    <property type="entry name" value="RhoGEF"/>
    <property type="match status" value="2"/>
</dbReference>
<dbReference type="PANTHER" id="PTHR12673">
    <property type="entry name" value="FACIOGENITAL DYSPLASIA PROTEIN"/>
    <property type="match status" value="1"/>
</dbReference>
<evidence type="ECO:0000256" key="1">
    <source>
        <dbReference type="ARBA" id="ARBA00004245"/>
    </source>
</evidence>
<feature type="compositionally biased region" description="Low complexity" evidence="10">
    <location>
        <begin position="2462"/>
        <end position="2473"/>
    </location>
</feature>
<feature type="compositionally biased region" description="Polar residues" evidence="10">
    <location>
        <begin position="198"/>
        <end position="211"/>
    </location>
</feature>
<keyword evidence="11" id="KW-0472">Membrane</keyword>
<feature type="compositionally biased region" description="Polar residues" evidence="10">
    <location>
        <begin position="2432"/>
        <end position="2454"/>
    </location>
</feature>
<keyword evidence="7" id="KW-0206">Cytoskeleton</keyword>
<keyword evidence="5 8" id="KW-0863">Zinc-finger</keyword>
<protein>
    <submittedName>
        <fullName evidence="15">Uncharacterized protein</fullName>
    </submittedName>
</protein>
<feature type="region of interest" description="Disordered" evidence="10">
    <location>
        <begin position="2432"/>
        <end position="2500"/>
    </location>
</feature>
<evidence type="ECO:0000259" key="12">
    <source>
        <dbReference type="PROSITE" id="PS50003"/>
    </source>
</evidence>
<dbReference type="PROSITE" id="PS50003">
    <property type="entry name" value="PH_DOMAIN"/>
    <property type="match status" value="3"/>
</dbReference>
<feature type="compositionally biased region" description="Polar residues" evidence="10">
    <location>
        <begin position="490"/>
        <end position="508"/>
    </location>
</feature>
<gene>
    <name evidence="15" type="ORF">RDWZM_005031</name>
</gene>
<dbReference type="Pfam" id="PF00169">
    <property type="entry name" value="PH"/>
    <property type="match status" value="3"/>
</dbReference>
<dbReference type="InterPro" id="IPR001849">
    <property type="entry name" value="PH_domain"/>
</dbReference>
<feature type="region of interest" description="Disordered" evidence="10">
    <location>
        <begin position="322"/>
        <end position="387"/>
    </location>
</feature>
<feature type="region of interest" description="Disordered" evidence="10">
    <location>
        <begin position="479"/>
        <end position="508"/>
    </location>
</feature>
<feature type="region of interest" description="Disordered" evidence="10">
    <location>
        <begin position="108"/>
        <end position="145"/>
    </location>
</feature>
<feature type="domain" description="DH" evidence="13">
    <location>
        <begin position="2097"/>
        <end position="2279"/>
    </location>
</feature>
<dbReference type="Gene3D" id="2.30.29.30">
    <property type="entry name" value="Pleckstrin-homology domain (PH domain)/Phosphotyrosine-binding domain (PTB)"/>
    <property type="match status" value="4"/>
</dbReference>
<dbReference type="SMART" id="SM00064">
    <property type="entry name" value="FYVE"/>
    <property type="match status" value="2"/>
</dbReference>
<evidence type="ECO:0000256" key="10">
    <source>
        <dbReference type="SAM" id="MobiDB-lite"/>
    </source>
</evidence>
<keyword evidence="9" id="KW-0175">Coiled coil</keyword>
<evidence type="ECO:0000256" key="3">
    <source>
        <dbReference type="ARBA" id="ARBA00022658"/>
    </source>
</evidence>
<keyword evidence="11" id="KW-0812">Transmembrane</keyword>
<feature type="domain" description="PH" evidence="12">
    <location>
        <begin position="2310"/>
        <end position="2402"/>
    </location>
</feature>
<dbReference type="EMBL" id="JAPWDV010000002">
    <property type="protein sequence ID" value="KAJ6219219.1"/>
    <property type="molecule type" value="Genomic_DNA"/>
</dbReference>
<feature type="compositionally biased region" description="Pro residues" evidence="10">
    <location>
        <begin position="1274"/>
        <end position="1284"/>
    </location>
</feature>
<sequence length="3434" mass="390699">MVERGKQLRVRRQRHRIRSLPRRLPLEMNRQSKLASPPATCTTSSSTTVITVDTGISSESVSCSSFDSERANVTSIVTNTNTIRTSTTTITTTTTKDVNRIRSKSITHLISSGARSSPIDENNNDDEKNSNNNNNNQLRKRLSPLRVEDIRRSFENKSLNHCDRNSETNGVVRSSTHSSYKSKSNTNHNVQRLGPKSVLNNGDSVPLSNGHSGKFVKHCTTQYHRIRPFQRPPIPRKPSFLNRKRSESQGELLQTEKITSKHNSSDSETATDNEFYNGHLLVNKDISSGKKCNSTYTLTIVQFFVILSIIFYFFEMSTQRTRQSQNVPKSSSPSSTSPNETAIETNSIDSRDSRSRPLKIGDSQFDSNCNPIEGQSENHSAGIQKSDSWIPLESAKKALPLNKQKENRHQFPRSFGEDFGSLGPDAFNYLDDSMTECSGSYKDIDFNRDSYYISNDTKIIPEESEQEVEAIERKIQRMEGKPDVDDHYDQQPNYDLNSDPSCSGVNSAQQNYGSIEQDINIDMNDNENQTGKSIQKKGSFIGRMFRKRDRSVDKDKKDKGKTKKSASRSRECSTEKSSYGYPSRPESVNLSEVEKNIVASLEELHGKRTPSPDGGKLTDDDAVLSNVSRQSPVHLVYGQPPDIFVEECRTLPKSPEELATHTSRNILNDVFNEMYNDPSVDHNQSVPDESNVKVNEKDSKRKKFMKKFNRNKPISKEEQPIVTSTPNTTEHYFPETQISIHVTEPENVPPQNEEEFLDKPLPELPTNKNDKQTKPKRLFLKKDNFKLKDRFKIKKRSKDMFKPFTKRHLSDVPESNHSTLNSINVNEYTKPRKEFDNNDNVVIEIGQPLVPGLDYSTVVDRYSDSFSEKIEELKSKMQMESNKLNKSSESLEVPPIKPVSPPPKVVDTIPIGDDPLIDSDHPVVIGSIAVFERIENVQNKEIGVTYEPEPETTPEPMELPMNNDYEDGDEINEPKQSKKIVKLKNMMGSFSHSVKAKVDKIKDKVKKHDDGFEWHKEPKETFPVVASTSKDVATIEPSEQIVPVQETNLDVVETNESKLPESSFSFRNFAPTDKPTLIPQDSLPEESYELDAEDEAMAEPEKKKKVRRKFKLTRNKKPQLNGEMEINREEISTERETEPIDNLVLEPKQSWASKNRERLERIRSRATESFKEVKERIVAKTKRKNRTRPDPDMYEYEFKFASDSELSPGTGVDSLRRSKVYKELADAQERLELYMSPVGVSGPLRPPRSKQTYSNESFNNHRSMPSLAMSGRRLPPPPRPPPPKLTSYHSVPAIEVMGDEISLSTSMSSLWQRPGSRRNRRAARRQRVPADIYYRNVRLGFRPKKSYMEMLEKSQDFYSMANLHRTQSLSQIPTPPDRKQKGLAAKRLLRATTSPPPPNSRASLASNYGEIQARNVQPFYMANEDMIEVEPDPILEKEKELYEKYEKPKTPTALNNDPLNWEPFSWKVKRCRSLTEIDVRGQIRSKQPRPAGIEPNEIKEVEYQSTTPSEYGMTNSMSQSQPKEPKDETYSQRILSWLASTSSLDTWRRHKRDRSVPNKPPRPPPPIAPMRTKISRPSTPTSSNAFYFPYSFNNSSAMLTQTNAQISTFAGRPLPPPPVPPRPKLIPAHYAIGRRVETCDASVDTSENGFLAYHCSEKEIQVKLPSLSRPGSIETPINTDERKLNLVEETNLDEDDEVTIVGEVHHSKKTCQTTNHNSHNTTSALNGETKEPETITSASVYTDARSRLTGDELTPVARNNVAIQAEWSDDDDTINDDLSSLSSNYQSLCASNQTSGIDETRPHMQPELPTSTITNVSDQIDSWLYRQQPFTSTVTEINGTIDDLNVVIPELTTIANATSNASIVTINTNTTTDEYVTAMDDSIPVNATLFDQQSSNLNHPVVDDEILNESYEEFRRTFANTAMTQDSGNEDDANQRQSSFEQEDGTNQIPEQGTSSSDAKRNNRESMISTGSSVSADSPFSIFHVNLSSSISSYSFESTTSSPSASIGGGINITGSTTSAPTSTFYVCDNNNYKVETSNESNQVDDQSQSNNVGETGEIVSNSIAIENNCPNLNHQTLPENISRLPKTTPNGAEPDKRYFIAHELYITERDYVDVLKMLTEEFRDAIKEVVPDYFLNKFFRPLDQVLPINQKLLNDLEQRVLVDWDQNPRISDIMIKICPYFKEYSIFVREFESLNLLLDEAQETLSNFLEILQQFQNQERCKKLTIKNYLLKPIQRLPQYPLLLRDYLKRLKPDDPDYKETEHAIQVVTKVVEHVNRESLMAEKAQALNNLKNRIITKSQDSIVKPGREVIKMGILHKVSRKEVHERFFILFNDALLYLVPVMNEMLRLNDEFPLDGMDVEISNQADNEFVIRSFKRSFALMARDSTERKAWVDVLEKTISEYEAKRSSFQAALAHSNSSVSLGGSLPRTTTTLGVNVSRNNSSPTTIRNESFNEIDGKTSNSSPKESISSSLPHQVSVQSNGSNGTERRSSQTGTSLGERAPVWVHDRRVTMCQRCMRQFTILFRRHHCRACGLVVCTDCSGKTYPLKYRKLEPQRVCDICFDELSQLHPEWLTDGPGHHKMISGSTRVSPNNSLSAADFGTLKGKMRSNSCTDIVAHSVNWSEVNSKTTPAALLQPDHNHNPILASLTSAFNRNQKYRLSARAANIPAVLIEVPANDPNCTISGYMSCLTKKNWKRYWFLIKDMVLYTYRASEDVAALESHPLPGYKVSTATAPIKGFPASMIIELSHSGRTNMYFFTETPDAHERKITSIKVMENSDYDANYVHIFKLPKTTPKGGQTDKLYFTAHELYTSECTYVDILLMLTQDFREAIQNVAPDHFLKIFFHPLDLILPINQKLLEELKQRVLVEWDEKPRISDIMIEICSHFENYSTFITEFENINLYFDEVYATFPNFRDAVDQFEELEQCKKLSIKNHLVKPIQRLTQYPLLLRDYLRRLKPDDPDTKEMEQALQMVTEIVEHINQEVVMSENDQILSYLKDRIIAKSNFSLSKFGRRLIKCGVLHKISRKDIHERFFILFSDTLLYLVPVMNEMLRLKGEFSLDQLEVEISNQADNEFIVRSMERSFSLIAYDSTERKCWFDKLQNAIFEFKCKRESFEATLSLSPASIVSVAPPCRHPPNLMRSNSSPYPNNSNRMVEQTKVSNELEHFNTTDQTNRTEMLLGERAPVWVNDNRVSMCQRCMHPFTMMNRRHHCRACGSVVCHNCSRHSYPLKYMKLKTHRVCDVCHDELTKIDSNHNSMNLNANNHSISCADIRSPLSDVHNQSLPSSSQLQSDQNHFSLFTSLASAFNRVDKLRQSERSNTIVAKIPANDSSCTISGYLSRYSKNEWKRHWFLIKQMVLYTYAASEDVAALESLPLFGYKVSISNKPINRVPAESIIELSHSGSSSLYFLADTSEAHERWIKAFADCTEPN</sequence>
<feature type="domain" description="FYVE-type" evidence="14">
    <location>
        <begin position="3193"/>
        <end position="3252"/>
    </location>
</feature>
<dbReference type="PROSITE" id="PS50010">
    <property type="entry name" value="DH_2"/>
    <property type="match status" value="2"/>
</dbReference>
<feature type="region of interest" description="Disordered" evidence="10">
    <location>
        <begin position="229"/>
        <end position="272"/>
    </location>
</feature>
<dbReference type="Pfam" id="PF00621">
    <property type="entry name" value="RhoGEF"/>
    <property type="match status" value="2"/>
</dbReference>
<feature type="region of interest" description="Disordered" evidence="10">
    <location>
        <begin position="1921"/>
        <end position="1975"/>
    </location>
</feature>
<feature type="compositionally biased region" description="Polar residues" evidence="10">
    <location>
        <begin position="1935"/>
        <end position="1957"/>
    </location>
</feature>
<feature type="compositionally biased region" description="Low complexity" evidence="10">
    <location>
        <begin position="174"/>
        <end position="188"/>
    </location>
</feature>
<feature type="compositionally biased region" description="Low complexity" evidence="10">
    <location>
        <begin position="1713"/>
        <end position="1723"/>
    </location>
</feature>
<feature type="region of interest" description="Disordered" evidence="10">
    <location>
        <begin position="679"/>
        <end position="698"/>
    </location>
</feature>
<dbReference type="Proteomes" id="UP001142055">
    <property type="component" value="Chromosome 2"/>
</dbReference>
<dbReference type="InterPro" id="IPR051092">
    <property type="entry name" value="FYVE_RhoGEF_PH"/>
</dbReference>
<feature type="compositionally biased region" description="Polar residues" evidence="10">
    <location>
        <begin position="2474"/>
        <end position="2498"/>
    </location>
</feature>
<feature type="domain" description="PH" evidence="12">
    <location>
        <begin position="3017"/>
        <end position="3109"/>
    </location>
</feature>
<comment type="caution">
    <text evidence="15">The sequence shown here is derived from an EMBL/GenBank/DDBJ whole genome shotgun (WGS) entry which is preliminary data.</text>
</comment>
<dbReference type="SUPFAM" id="SSF57903">
    <property type="entry name" value="FYVE/PHD zinc finger"/>
    <property type="match status" value="1"/>
</dbReference>
<dbReference type="InterPro" id="IPR011993">
    <property type="entry name" value="PH-like_dom_sf"/>
</dbReference>
<evidence type="ECO:0000256" key="11">
    <source>
        <dbReference type="SAM" id="Phobius"/>
    </source>
</evidence>
<dbReference type="InterPro" id="IPR013083">
    <property type="entry name" value="Znf_RING/FYVE/PHD"/>
</dbReference>
<feature type="compositionally biased region" description="Polar residues" evidence="10">
    <location>
        <begin position="364"/>
        <end position="387"/>
    </location>
</feature>
<feature type="region of interest" description="Disordered" evidence="10">
    <location>
        <begin position="1546"/>
        <end position="1580"/>
    </location>
</feature>
<dbReference type="PROSITE" id="PS50178">
    <property type="entry name" value="ZF_FYVE"/>
    <property type="match status" value="2"/>
</dbReference>
<keyword evidence="2" id="KW-0963">Cytoplasm</keyword>
<evidence type="ECO:0000256" key="2">
    <source>
        <dbReference type="ARBA" id="ARBA00022490"/>
    </source>
</evidence>
<feature type="compositionally biased region" description="Low complexity" evidence="10">
    <location>
        <begin position="328"/>
        <end position="338"/>
    </location>
</feature>
<evidence type="ECO:0000256" key="8">
    <source>
        <dbReference type="PROSITE-ProRule" id="PRU00091"/>
    </source>
</evidence>
<feature type="compositionally biased region" description="Polar residues" evidence="10">
    <location>
        <begin position="1508"/>
        <end position="1522"/>
    </location>
</feature>
<keyword evidence="11" id="KW-1133">Transmembrane helix</keyword>
<dbReference type="SUPFAM" id="SSF48065">
    <property type="entry name" value="DBL homology domain (DH-domain)"/>
    <property type="match status" value="2"/>
</dbReference>
<feature type="compositionally biased region" description="Basic and acidic residues" evidence="10">
    <location>
        <begin position="479"/>
        <end position="489"/>
    </location>
</feature>
<dbReference type="InterPro" id="IPR011011">
    <property type="entry name" value="Znf_FYVE_PHD"/>
</dbReference>
<dbReference type="SMART" id="SM00233">
    <property type="entry name" value="PH"/>
    <property type="match status" value="4"/>
</dbReference>
<comment type="subcellular location">
    <subcellularLocation>
        <location evidence="1">Cytoplasm</location>
        <location evidence="1">Cytoskeleton</location>
    </subcellularLocation>
</comment>
<keyword evidence="6" id="KW-0862">Zinc</keyword>
<reference evidence="15" key="1">
    <citation type="submission" date="2022-12" db="EMBL/GenBank/DDBJ databases">
        <title>Genome assemblies of Blomia tropicalis.</title>
        <authorList>
            <person name="Cui Y."/>
        </authorList>
    </citation>
    <scope>NUCLEOTIDE SEQUENCE</scope>
    <source>
        <tissue evidence="15">Adult mites</tissue>
    </source>
</reference>